<accession>A0A514BRY0</accession>
<protein>
    <submittedName>
        <fullName evidence="1">Uncharacterized protein</fullName>
    </submittedName>
</protein>
<gene>
    <name evidence="1" type="ORF">FKV23_08595</name>
</gene>
<dbReference type="AlphaFoldDB" id="A0A514BRY0"/>
<organism evidence="1 2">
    <name type="scientific">Marilutibacter alkalisoli</name>
    <dbReference type="NCBI Taxonomy" id="2591633"/>
    <lineage>
        <taxon>Bacteria</taxon>
        <taxon>Pseudomonadati</taxon>
        <taxon>Pseudomonadota</taxon>
        <taxon>Gammaproteobacteria</taxon>
        <taxon>Lysobacterales</taxon>
        <taxon>Lysobacteraceae</taxon>
        <taxon>Marilutibacter</taxon>
    </lineage>
</organism>
<reference evidence="1 2" key="1">
    <citation type="submission" date="2019-06" db="EMBL/GenBank/DDBJ databases">
        <title>Lysobacter alkalisoli sp. nov. isolated from saline-alkali soil.</title>
        <authorList>
            <person name="Sun J.-Q."/>
            <person name="Xu L."/>
        </authorList>
    </citation>
    <scope>NUCLEOTIDE SEQUENCE [LARGE SCALE GENOMIC DNA]</scope>
    <source>
        <strain evidence="1 2">SJ-36</strain>
    </source>
</reference>
<proteinExistence type="predicted"/>
<keyword evidence="2" id="KW-1185">Reference proteome</keyword>
<sequence>MSTLGERKCALLLVTLRKGDRRHLLARLPAASARSVRRLVAELEALPLPVSDLAQILLADEVRGLTTQTSIDLNQLMALSGQLPPLWFARVLSVWGGVNHAFCLSLLESSYADKVKDELQGFSPMPPKLLEAVKAEVMHVVQPDREAA</sequence>
<dbReference type="Proteomes" id="UP000317199">
    <property type="component" value="Chromosome"/>
</dbReference>
<name>A0A514BRY0_9GAMM</name>
<evidence type="ECO:0000313" key="1">
    <source>
        <dbReference type="EMBL" id="QDH70146.1"/>
    </source>
</evidence>
<dbReference type="OrthoDB" id="9895973at2"/>
<dbReference type="InterPro" id="IPR011002">
    <property type="entry name" value="FliG_a-hlx"/>
</dbReference>
<dbReference type="KEGG" id="lyj:FKV23_08595"/>
<dbReference type="SUPFAM" id="SSF48029">
    <property type="entry name" value="FliG"/>
    <property type="match status" value="1"/>
</dbReference>
<dbReference type="RefSeq" id="WP_141623482.1">
    <property type="nucleotide sequence ID" value="NZ_CP041242.1"/>
</dbReference>
<dbReference type="EMBL" id="CP041242">
    <property type="protein sequence ID" value="QDH70146.1"/>
    <property type="molecule type" value="Genomic_DNA"/>
</dbReference>
<evidence type="ECO:0000313" key="2">
    <source>
        <dbReference type="Proteomes" id="UP000317199"/>
    </source>
</evidence>